<reference evidence="1" key="1">
    <citation type="journal article" date="2021" name="Microb. Physiol.">
        <title>Proteogenomic Insights into the Physiology of Marine, Sulfate-Reducing, Filamentous Desulfonema limicola and Desulfonema magnum.</title>
        <authorList>
            <person name="Schnaars V."/>
            <person name="Wohlbrand L."/>
            <person name="Scheve S."/>
            <person name="Hinrichs C."/>
            <person name="Reinhardt R."/>
            <person name="Rabus R."/>
        </authorList>
    </citation>
    <scope>NUCLEOTIDE SEQUENCE</scope>
    <source>
        <strain evidence="1">4be13</strain>
    </source>
</reference>
<proteinExistence type="predicted"/>
<accession>A0A975BKA7</accession>
<dbReference type="KEGG" id="dmm:dnm_026580"/>
<gene>
    <name evidence="1" type="ORF">dnm_026580</name>
</gene>
<evidence type="ECO:0000313" key="1">
    <source>
        <dbReference type="EMBL" id="QTA86634.1"/>
    </source>
</evidence>
<sequence>MESHNAHSGGKKCDIGPKTAYKWNDFIYFTDNYRGPTPICRIFIAECQNLC</sequence>
<keyword evidence="2" id="KW-1185">Reference proteome</keyword>
<name>A0A975BKA7_9BACT</name>
<dbReference type="AlphaFoldDB" id="A0A975BKA7"/>
<protein>
    <submittedName>
        <fullName evidence="1">Uncharacterized protein</fullName>
    </submittedName>
</protein>
<dbReference type="EMBL" id="CP061800">
    <property type="protein sequence ID" value="QTA86634.1"/>
    <property type="molecule type" value="Genomic_DNA"/>
</dbReference>
<dbReference type="Proteomes" id="UP000663722">
    <property type="component" value="Chromosome"/>
</dbReference>
<evidence type="ECO:0000313" key="2">
    <source>
        <dbReference type="Proteomes" id="UP000663722"/>
    </source>
</evidence>
<organism evidence="1 2">
    <name type="scientific">Desulfonema magnum</name>
    <dbReference type="NCBI Taxonomy" id="45655"/>
    <lineage>
        <taxon>Bacteria</taxon>
        <taxon>Pseudomonadati</taxon>
        <taxon>Thermodesulfobacteriota</taxon>
        <taxon>Desulfobacteria</taxon>
        <taxon>Desulfobacterales</taxon>
        <taxon>Desulfococcaceae</taxon>
        <taxon>Desulfonema</taxon>
    </lineage>
</organism>